<feature type="transmembrane region" description="Helical" evidence="17">
    <location>
        <begin position="51"/>
        <end position="78"/>
    </location>
</feature>
<keyword evidence="14 17" id="KW-0496">Mitochondrion</keyword>
<feature type="transmembrane region" description="Helical" evidence="17">
    <location>
        <begin position="271"/>
        <end position="289"/>
    </location>
</feature>
<dbReference type="PANTHER" id="PTHR42829">
    <property type="entry name" value="NADH-UBIQUINONE OXIDOREDUCTASE CHAIN 5"/>
    <property type="match status" value="1"/>
</dbReference>
<keyword evidence="8" id="KW-0999">Mitochondrion inner membrane</keyword>
<keyword evidence="5 17" id="KW-0813">Transport</keyword>
<feature type="transmembrane region" description="Helical" evidence="17">
    <location>
        <begin position="329"/>
        <end position="356"/>
    </location>
</feature>
<protein>
    <recommendedName>
        <fullName evidence="4 17">NADH-ubiquinone oxidoreductase chain 5</fullName>
        <ecNumber evidence="3 17">7.1.1.2</ecNumber>
    </recommendedName>
</protein>
<evidence type="ECO:0000256" key="5">
    <source>
        <dbReference type="ARBA" id="ARBA00022448"/>
    </source>
</evidence>
<keyword evidence="15 17" id="KW-0472">Membrane</keyword>
<feature type="transmembrane region" description="Helical" evidence="17">
    <location>
        <begin position="152"/>
        <end position="170"/>
    </location>
</feature>
<evidence type="ECO:0000256" key="8">
    <source>
        <dbReference type="ARBA" id="ARBA00022792"/>
    </source>
</evidence>
<keyword evidence="9" id="KW-1278">Translocase</keyword>
<evidence type="ECO:0000256" key="1">
    <source>
        <dbReference type="ARBA" id="ARBA00003257"/>
    </source>
</evidence>
<dbReference type="InterPro" id="IPR003945">
    <property type="entry name" value="NU5C-like"/>
</dbReference>
<evidence type="ECO:0000256" key="7">
    <source>
        <dbReference type="ARBA" id="ARBA00022692"/>
    </source>
</evidence>
<evidence type="ECO:0000256" key="6">
    <source>
        <dbReference type="ARBA" id="ARBA00022660"/>
    </source>
</evidence>
<geneLocation type="mitochondrion" evidence="21"/>
<dbReference type="InterPro" id="IPR001750">
    <property type="entry name" value="ND/Mrp_TM"/>
</dbReference>
<evidence type="ECO:0000256" key="3">
    <source>
        <dbReference type="ARBA" id="ARBA00012944"/>
    </source>
</evidence>
<accession>A0A8T9JAY6</accession>
<gene>
    <name evidence="21" type="primary">ND5</name>
</gene>
<feature type="transmembrane region" description="Helical" evidence="17">
    <location>
        <begin position="246"/>
        <end position="264"/>
    </location>
</feature>
<evidence type="ECO:0000256" key="10">
    <source>
        <dbReference type="ARBA" id="ARBA00022982"/>
    </source>
</evidence>
<evidence type="ECO:0000256" key="15">
    <source>
        <dbReference type="ARBA" id="ARBA00023136"/>
    </source>
</evidence>
<feature type="domain" description="NADH dehydrogenase subunit 5 C-terminal" evidence="20">
    <location>
        <begin position="392"/>
        <end position="570"/>
    </location>
</feature>
<dbReference type="PANTHER" id="PTHR42829:SF2">
    <property type="entry name" value="NADH-UBIQUINONE OXIDOREDUCTASE CHAIN 5"/>
    <property type="match status" value="1"/>
</dbReference>
<feature type="transmembrane region" description="Helical" evidence="17">
    <location>
        <begin position="455"/>
        <end position="477"/>
    </location>
</feature>
<dbReference type="GO" id="GO:0042773">
    <property type="term" value="P:ATP synthesis coupled electron transport"/>
    <property type="evidence" value="ECO:0007669"/>
    <property type="project" value="InterPro"/>
</dbReference>
<evidence type="ECO:0000256" key="11">
    <source>
        <dbReference type="ARBA" id="ARBA00022989"/>
    </source>
</evidence>
<proteinExistence type="inferred from homology"/>
<evidence type="ECO:0000256" key="17">
    <source>
        <dbReference type="RuleBase" id="RU003404"/>
    </source>
</evidence>
<name>A0A8T9JAY6_9MYRI</name>
<feature type="transmembrane region" description="Helical" evidence="17">
    <location>
        <begin position="213"/>
        <end position="234"/>
    </location>
</feature>
<evidence type="ECO:0000256" key="14">
    <source>
        <dbReference type="ARBA" id="ARBA00023128"/>
    </source>
</evidence>
<keyword evidence="13 17" id="KW-0830">Ubiquinone</keyword>
<evidence type="ECO:0000259" key="19">
    <source>
        <dbReference type="Pfam" id="PF00662"/>
    </source>
</evidence>
<evidence type="ECO:0000256" key="12">
    <source>
        <dbReference type="ARBA" id="ARBA00023027"/>
    </source>
</evidence>
<dbReference type="InterPro" id="IPR001516">
    <property type="entry name" value="Proton_antipo_N"/>
</dbReference>
<dbReference type="InterPro" id="IPR010934">
    <property type="entry name" value="NADH_DH_su5_C"/>
</dbReference>
<dbReference type="PRINTS" id="PR01434">
    <property type="entry name" value="NADHDHGNASE5"/>
</dbReference>
<evidence type="ECO:0000313" key="21">
    <source>
        <dbReference type="EMBL" id="UOF70409.1"/>
    </source>
</evidence>
<keyword evidence="12 17" id="KW-0520">NAD</keyword>
<dbReference type="EC" id="7.1.1.2" evidence="3 17"/>
<feature type="transmembrane region" description="Helical" evidence="17">
    <location>
        <begin position="12"/>
        <end position="31"/>
    </location>
</feature>
<feature type="transmembrane region" description="Helical" evidence="17">
    <location>
        <begin position="424"/>
        <end position="443"/>
    </location>
</feature>
<reference evidence="21" key="1">
    <citation type="submission" date="2020-04" db="EMBL/GenBank/DDBJ databases">
        <title>Complete mitochondrial genomes from museum specimens uncover millipede evolution in the Eastern Arc Mountains.</title>
        <authorList>
            <person name="Margaryan A."/>
        </authorList>
    </citation>
    <scope>NUCLEOTIDE SEQUENCE</scope>
</reference>
<feature type="transmembrane region" description="Helical" evidence="17">
    <location>
        <begin position="295"/>
        <end position="317"/>
    </location>
</feature>
<organism evidence="21">
    <name type="scientific">Tropostreptus sigmatospinus</name>
    <dbReference type="NCBI Taxonomy" id="2931685"/>
    <lineage>
        <taxon>Eukaryota</taxon>
        <taxon>Metazoa</taxon>
        <taxon>Ecdysozoa</taxon>
        <taxon>Arthropoda</taxon>
        <taxon>Myriapoda</taxon>
        <taxon>Diplopoda</taxon>
        <taxon>Helminthomorpha</taxon>
        <taxon>Spirostreptida</taxon>
        <taxon>Spirostreptidae</taxon>
        <taxon>Tropostreptus</taxon>
    </lineage>
</organism>
<comment type="function">
    <text evidence="17">Core subunit of the mitochondrial membrane respiratory chain NADH dehydrogenase (Complex I) which catalyzes electron transfer from NADH through the respiratory chain, using ubiquinone as an electron acceptor. Essential for the catalytic activity and assembly of complex I.</text>
</comment>
<evidence type="ECO:0000256" key="13">
    <source>
        <dbReference type="ARBA" id="ARBA00023075"/>
    </source>
</evidence>
<evidence type="ECO:0000259" key="20">
    <source>
        <dbReference type="Pfam" id="PF06455"/>
    </source>
</evidence>
<keyword evidence="7 17" id="KW-0812">Transmembrane</keyword>
<dbReference type="AlphaFoldDB" id="A0A8T9JAY6"/>
<feature type="domain" description="NADH:quinone oxidoreductase/Mrp antiporter transmembrane" evidence="18">
    <location>
        <begin position="108"/>
        <end position="385"/>
    </location>
</feature>
<comment type="function">
    <text evidence="1">Core subunit of the mitochondrial membrane respiratory chain NADH dehydrogenase (Complex I) that is believed to belong to the minimal assembly required for catalysis. Complex I functions in the transfer of electrons from NADH to the respiratory chain. The immediate electron acceptor for the enzyme is believed to be ubiquinone.</text>
</comment>
<dbReference type="Pfam" id="PF00662">
    <property type="entry name" value="Proton_antipo_N"/>
    <property type="match status" value="1"/>
</dbReference>
<sequence>MKDFNISKMMSFFLGIIGLVVVKCSLFLFFSDKIYLFEWVFFSMNGMDMSVVFLFDWMSLLFFSVVLIISSSVLYYSYYYMEGEVYMTRFIMLVLLFVLSMVLVILSPSFISILLGWDGLGLVSYCLVIYYQNYKSFSAGMLTVLSNRIGDVGLLIAIGWLMSFGSWNFYSLECFNMFNVWVIICVLVAGLTKSAQMPFSAWLPAAMAAPTPVSALVHSSTLVTAGVYLLIRFSHLLEPFVMIKKILFFLAMFTMFLAGLGANFEMDLKKIVALSTLSQLGLMMSMVALGNELFAFFHLITHALFKALLFLCAGKIIHMMNGNQDIRLMGGLLLSLPLSLVLLNSANFSLCGFPFMAGFYSKDLILELVVYSNLNLFMVGVLYISTLLTCMYSFRLSWYLSGKSYDGMALLSVEDNEKGYTSPMMVLFIGALFGGAIFSWALFETPPVIILDPHFKLMPGALIAMGAVMGISALYNTGELKPLKPVERSFVSSMWFMPALSTQYLIKTPLTLGDTVVFYNDKTWGEYFGGQGLMKYFSFIGLYIQNWQRNTVKAFILLFLTWFFVLFYMM</sequence>
<comment type="similarity">
    <text evidence="17">Belongs to the complex I subunit 5 family.</text>
</comment>
<dbReference type="GO" id="GO:0008137">
    <property type="term" value="F:NADH dehydrogenase (ubiquinone) activity"/>
    <property type="evidence" value="ECO:0007669"/>
    <property type="project" value="UniProtKB-EC"/>
</dbReference>
<feature type="domain" description="NADH-Ubiquinone oxidoreductase (complex I) chain 5 N-terminal" evidence="19">
    <location>
        <begin position="42"/>
        <end position="90"/>
    </location>
</feature>
<dbReference type="GO" id="GO:0015990">
    <property type="term" value="P:electron transport coupled proton transport"/>
    <property type="evidence" value="ECO:0007669"/>
    <property type="project" value="TreeGrafter"/>
</dbReference>
<evidence type="ECO:0000256" key="4">
    <source>
        <dbReference type="ARBA" id="ARBA00021096"/>
    </source>
</evidence>
<dbReference type="Pfam" id="PF06455">
    <property type="entry name" value="NADH5_C"/>
    <property type="match status" value="1"/>
</dbReference>
<evidence type="ECO:0000256" key="16">
    <source>
        <dbReference type="ARBA" id="ARBA00049551"/>
    </source>
</evidence>
<feature type="transmembrane region" description="Helical" evidence="17">
    <location>
        <begin position="376"/>
        <end position="394"/>
    </location>
</feature>
<dbReference type="GO" id="GO:0003954">
    <property type="term" value="F:NADH dehydrogenase activity"/>
    <property type="evidence" value="ECO:0007669"/>
    <property type="project" value="TreeGrafter"/>
</dbReference>
<comment type="catalytic activity">
    <reaction evidence="16 17">
        <text>a ubiquinone + NADH + 5 H(+)(in) = a ubiquinol + NAD(+) + 4 H(+)(out)</text>
        <dbReference type="Rhea" id="RHEA:29091"/>
        <dbReference type="Rhea" id="RHEA-COMP:9565"/>
        <dbReference type="Rhea" id="RHEA-COMP:9566"/>
        <dbReference type="ChEBI" id="CHEBI:15378"/>
        <dbReference type="ChEBI" id="CHEBI:16389"/>
        <dbReference type="ChEBI" id="CHEBI:17976"/>
        <dbReference type="ChEBI" id="CHEBI:57540"/>
        <dbReference type="ChEBI" id="CHEBI:57945"/>
        <dbReference type="EC" id="7.1.1.2"/>
    </reaction>
</comment>
<dbReference type="EMBL" id="MT394519">
    <property type="protein sequence ID" value="UOF70409.1"/>
    <property type="molecule type" value="Genomic_DNA"/>
</dbReference>
<evidence type="ECO:0000259" key="18">
    <source>
        <dbReference type="Pfam" id="PF00361"/>
    </source>
</evidence>
<evidence type="ECO:0000256" key="2">
    <source>
        <dbReference type="ARBA" id="ARBA00004448"/>
    </source>
</evidence>
<keyword evidence="11 17" id="KW-1133">Transmembrane helix</keyword>
<comment type="subcellular location">
    <subcellularLocation>
        <location evidence="2">Mitochondrion inner membrane</location>
        <topology evidence="2">Multi-pass membrane protein</topology>
    </subcellularLocation>
</comment>
<feature type="transmembrane region" description="Helical" evidence="17">
    <location>
        <begin position="90"/>
        <end position="107"/>
    </location>
</feature>
<dbReference type="GO" id="GO:0005743">
    <property type="term" value="C:mitochondrial inner membrane"/>
    <property type="evidence" value="ECO:0007669"/>
    <property type="project" value="UniProtKB-SubCell"/>
</dbReference>
<evidence type="ECO:0000256" key="9">
    <source>
        <dbReference type="ARBA" id="ARBA00022967"/>
    </source>
</evidence>
<feature type="transmembrane region" description="Helical" evidence="17">
    <location>
        <begin position="113"/>
        <end position="131"/>
    </location>
</feature>
<keyword evidence="10" id="KW-0249">Electron transport</keyword>
<feature type="transmembrane region" description="Helical" evidence="17">
    <location>
        <begin position="551"/>
        <end position="569"/>
    </location>
</feature>
<feature type="transmembrane region" description="Helical" evidence="17">
    <location>
        <begin position="176"/>
        <end position="192"/>
    </location>
</feature>
<dbReference type="Pfam" id="PF00361">
    <property type="entry name" value="Proton_antipo_M"/>
    <property type="match status" value="1"/>
</dbReference>
<keyword evidence="6" id="KW-0679">Respiratory chain</keyword>